<keyword evidence="3" id="KW-1185">Reference proteome</keyword>
<accession>A0A022PZZ3</accession>
<protein>
    <submittedName>
        <fullName evidence="2">Uncharacterized protein</fullName>
    </submittedName>
</protein>
<evidence type="ECO:0000256" key="1">
    <source>
        <dbReference type="SAM" id="MobiDB-lite"/>
    </source>
</evidence>
<dbReference type="AlphaFoldDB" id="A0A022PZZ3"/>
<organism evidence="2 3">
    <name type="scientific">Erythranthe guttata</name>
    <name type="common">Yellow monkey flower</name>
    <name type="synonym">Mimulus guttatus</name>
    <dbReference type="NCBI Taxonomy" id="4155"/>
    <lineage>
        <taxon>Eukaryota</taxon>
        <taxon>Viridiplantae</taxon>
        <taxon>Streptophyta</taxon>
        <taxon>Embryophyta</taxon>
        <taxon>Tracheophyta</taxon>
        <taxon>Spermatophyta</taxon>
        <taxon>Magnoliopsida</taxon>
        <taxon>eudicotyledons</taxon>
        <taxon>Gunneridae</taxon>
        <taxon>Pentapetalae</taxon>
        <taxon>asterids</taxon>
        <taxon>lamiids</taxon>
        <taxon>Lamiales</taxon>
        <taxon>Phrymaceae</taxon>
        <taxon>Erythranthe</taxon>
    </lineage>
</organism>
<reference evidence="2 3" key="1">
    <citation type="journal article" date="2013" name="Proc. Natl. Acad. Sci. U.S.A.">
        <title>Fine-scale variation in meiotic recombination in Mimulus inferred from population shotgun sequencing.</title>
        <authorList>
            <person name="Hellsten U."/>
            <person name="Wright K.M."/>
            <person name="Jenkins J."/>
            <person name="Shu S."/>
            <person name="Yuan Y."/>
            <person name="Wessler S.R."/>
            <person name="Schmutz J."/>
            <person name="Willis J.H."/>
            <person name="Rokhsar D.S."/>
        </authorList>
    </citation>
    <scope>NUCLEOTIDE SEQUENCE [LARGE SCALE GENOMIC DNA]</scope>
    <source>
        <strain evidence="3">cv. DUN x IM62</strain>
    </source>
</reference>
<gene>
    <name evidence="2" type="ORF">MIMGU_mgv11b022727mg</name>
</gene>
<feature type="non-terminal residue" evidence="2">
    <location>
        <position position="1"/>
    </location>
</feature>
<feature type="region of interest" description="Disordered" evidence="1">
    <location>
        <begin position="163"/>
        <end position="219"/>
    </location>
</feature>
<proteinExistence type="predicted"/>
<dbReference type="Proteomes" id="UP000030748">
    <property type="component" value="Unassembled WGS sequence"/>
</dbReference>
<evidence type="ECO:0000313" key="3">
    <source>
        <dbReference type="Proteomes" id="UP000030748"/>
    </source>
</evidence>
<feature type="compositionally biased region" description="Basic and acidic residues" evidence="1">
    <location>
        <begin position="190"/>
        <end position="219"/>
    </location>
</feature>
<dbReference type="EMBL" id="KI632232">
    <property type="protein sequence ID" value="EYU21059.1"/>
    <property type="molecule type" value="Genomic_DNA"/>
</dbReference>
<sequence length="219" mass="25470">TAWERPERPFRNGNGALRFGIRNQNGICTGIHRNAEKSGGIAEALERQRVKKKNINKFIKKKIEVFDHQLFSPRMGPKTDIGWDFGDMVGENRKKINVNSVKLKQHIAHISGEVEVEACKKAPKEISLMLRKHLQESKTTRELMKKTKETAIMSIREECRHIHDVDTESSSENDDEQGSRYANKEYLSQMEKKQLRNATRESRKQAFDEEERMRYNDGI</sequence>
<evidence type="ECO:0000313" key="2">
    <source>
        <dbReference type="EMBL" id="EYU21059.1"/>
    </source>
</evidence>
<feature type="compositionally biased region" description="Acidic residues" evidence="1">
    <location>
        <begin position="167"/>
        <end position="176"/>
    </location>
</feature>
<name>A0A022PZZ3_ERYGU</name>